<dbReference type="Proteomes" id="UP000789342">
    <property type="component" value="Unassembled WGS sequence"/>
</dbReference>
<dbReference type="InterPro" id="IPR001245">
    <property type="entry name" value="Ser-Thr/Tyr_kinase_cat_dom"/>
</dbReference>
<dbReference type="OrthoDB" id="2158884at2759"/>
<dbReference type="InterPro" id="IPR000719">
    <property type="entry name" value="Prot_kinase_dom"/>
</dbReference>
<dbReference type="PROSITE" id="PS50011">
    <property type="entry name" value="PROTEIN_KINASE_DOM"/>
    <property type="match status" value="1"/>
</dbReference>
<comment type="caution">
    <text evidence="3">The sequence shown here is derived from an EMBL/GenBank/DDBJ whole genome shotgun (WGS) entry which is preliminary data.</text>
</comment>
<evidence type="ECO:0000313" key="3">
    <source>
        <dbReference type="EMBL" id="CAG8475550.1"/>
    </source>
</evidence>
<dbReference type="InterPro" id="IPR011009">
    <property type="entry name" value="Kinase-like_dom_sf"/>
</dbReference>
<sequence length="73" mass="8505">MDNYRTLKELGDGSSGIVMQAQHRQTAKVKFPVKVAIKRMKKKFSSWKKVCELDEFKTLRFLPPHQNVISLLE</sequence>
<feature type="domain" description="Protein kinase" evidence="2">
    <location>
        <begin position="4"/>
        <end position="73"/>
    </location>
</feature>
<dbReference type="SUPFAM" id="SSF56112">
    <property type="entry name" value="Protein kinase-like (PK-like)"/>
    <property type="match status" value="1"/>
</dbReference>
<accession>A0A9N8W878</accession>
<dbReference type="GO" id="GO:0005524">
    <property type="term" value="F:ATP binding"/>
    <property type="evidence" value="ECO:0007669"/>
    <property type="project" value="UniProtKB-UniRule"/>
</dbReference>
<protein>
    <submittedName>
        <fullName evidence="3">1329_t:CDS:1</fullName>
    </submittedName>
</protein>
<dbReference type="Pfam" id="PF07714">
    <property type="entry name" value="PK_Tyr_Ser-Thr"/>
    <property type="match status" value="1"/>
</dbReference>
<dbReference type="EMBL" id="CAJVPV010000830">
    <property type="protein sequence ID" value="CAG8475550.1"/>
    <property type="molecule type" value="Genomic_DNA"/>
</dbReference>
<evidence type="ECO:0000256" key="1">
    <source>
        <dbReference type="PROSITE-ProRule" id="PRU10141"/>
    </source>
</evidence>
<name>A0A9N8W878_9GLOM</name>
<dbReference type="PROSITE" id="PS00107">
    <property type="entry name" value="PROTEIN_KINASE_ATP"/>
    <property type="match status" value="1"/>
</dbReference>
<reference evidence="3" key="1">
    <citation type="submission" date="2021-06" db="EMBL/GenBank/DDBJ databases">
        <authorList>
            <person name="Kallberg Y."/>
            <person name="Tangrot J."/>
            <person name="Rosling A."/>
        </authorList>
    </citation>
    <scope>NUCLEOTIDE SEQUENCE</scope>
    <source>
        <strain evidence="3">CL551</strain>
    </source>
</reference>
<keyword evidence="1" id="KW-0547">Nucleotide-binding</keyword>
<keyword evidence="4" id="KW-1185">Reference proteome</keyword>
<dbReference type="Gene3D" id="3.30.200.20">
    <property type="entry name" value="Phosphorylase Kinase, domain 1"/>
    <property type="match status" value="1"/>
</dbReference>
<organism evidence="3 4">
    <name type="scientific">Acaulospora morrowiae</name>
    <dbReference type="NCBI Taxonomy" id="94023"/>
    <lineage>
        <taxon>Eukaryota</taxon>
        <taxon>Fungi</taxon>
        <taxon>Fungi incertae sedis</taxon>
        <taxon>Mucoromycota</taxon>
        <taxon>Glomeromycotina</taxon>
        <taxon>Glomeromycetes</taxon>
        <taxon>Diversisporales</taxon>
        <taxon>Acaulosporaceae</taxon>
        <taxon>Acaulospora</taxon>
    </lineage>
</organism>
<dbReference type="AlphaFoldDB" id="A0A9N8W878"/>
<keyword evidence="1" id="KW-0067">ATP-binding</keyword>
<proteinExistence type="predicted"/>
<dbReference type="InterPro" id="IPR017441">
    <property type="entry name" value="Protein_kinase_ATP_BS"/>
</dbReference>
<feature type="binding site" evidence="1">
    <location>
        <position position="38"/>
    </location>
    <ligand>
        <name>ATP</name>
        <dbReference type="ChEBI" id="CHEBI:30616"/>
    </ligand>
</feature>
<feature type="non-terminal residue" evidence="3">
    <location>
        <position position="1"/>
    </location>
</feature>
<evidence type="ECO:0000259" key="2">
    <source>
        <dbReference type="PROSITE" id="PS50011"/>
    </source>
</evidence>
<evidence type="ECO:0000313" key="4">
    <source>
        <dbReference type="Proteomes" id="UP000789342"/>
    </source>
</evidence>
<gene>
    <name evidence="3" type="ORF">AMORRO_LOCUS2057</name>
</gene>
<dbReference type="GO" id="GO:0004672">
    <property type="term" value="F:protein kinase activity"/>
    <property type="evidence" value="ECO:0007669"/>
    <property type="project" value="InterPro"/>
</dbReference>